<gene>
    <name evidence="10" type="ORF">CWN47_37000</name>
</gene>
<evidence type="ECO:0000256" key="3">
    <source>
        <dbReference type="ARBA" id="ARBA00022448"/>
    </source>
</evidence>
<organism evidence="10 11">
    <name type="scientific">Klebsiella variicola</name>
    <dbReference type="NCBI Taxonomy" id="244366"/>
    <lineage>
        <taxon>Bacteria</taxon>
        <taxon>Pseudomonadati</taxon>
        <taxon>Pseudomonadota</taxon>
        <taxon>Gammaproteobacteria</taxon>
        <taxon>Enterobacterales</taxon>
        <taxon>Enterobacteriaceae</taxon>
        <taxon>Klebsiella/Raoultella group</taxon>
        <taxon>Klebsiella</taxon>
        <taxon>Klebsiella pneumoniae complex</taxon>
    </lineage>
</organism>
<evidence type="ECO:0000256" key="8">
    <source>
        <dbReference type="SAM" id="Phobius"/>
    </source>
</evidence>
<dbReference type="InterPro" id="IPR003706">
    <property type="entry name" value="CstA_N"/>
</dbReference>
<keyword evidence="4" id="KW-1003">Cell membrane</keyword>
<reference evidence="10 11" key="2">
    <citation type="submission" date="2018-01" db="EMBL/GenBank/DDBJ databases">
        <title>Genomic study of Klebsiella pneumoniae.</title>
        <authorList>
            <person name="Yang Y."/>
            <person name="Bicalho R."/>
        </authorList>
    </citation>
    <scope>NUCLEOTIDE SEQUENCE [LARGE SCALE GENOMIC DNA]</scope>
    <source>
        <strain evidence="10 11">A8</strain>
    </source>
</reference>
<evidence type="ECO:0000256" key="6">
    <source>
        <dbReference type="ARBA" id="ARBA00022989"/>
    </source>
</evidence>
<evidence type="ECO:0000256" key="7">
    <source>
        <dbReference type="ARBA" id="ARBA00023136"/>
    </source>
</evidence>
<feature type="non-terminal residue" evidence="10">
    <location>
        <position position="1"/>
    </location>
</feature>
<evidence type="ECO:0000256" key="2">
    <source>
        <dbReference type="ARBA" id="ARBA00007755"/>
    </source>
</evidence>
<protein>
    <submittedName>
        <fullName evidence="10">Carbon starvation protein A</fullName>
    </submittedName>
</protein>
<feature type="domain" description="CstA N-terminal" evidence="9">
    <location>
        <begin position="1"/>
        <end position="177"/>
    </location>
</feature>
<feature type="non-terminal residue" evidence="10">
    <location>
        <position position="177"/>
    </location>
</feature>
<sequence>RPGRVGEVSVIGIVLLVASIWFGGIIAHDPYWGPALTFKDTTITFTLIGYAFISALLPVWLILAPRDYLATFLKIGVIVGLALGIVILNPDLKMPAVTQYIDGTGPLWKGALFPFLFITIACGAVSGFHALIASGTTPKLLANETDARFIGYGAMLMESFVAIMALVAASIIEPGLY</sequence>
<comment type="caution">
    <text evidence="10">The sequence shown here is derived from an EMBL/GenBank/DDBJ whole genome shotgun (WGS) entry which is preliminary data.</text>
</comment>
<dbReference type="InterPro" id="IPR051605">
    <property type="entry name" value="CstA"/>
</dbReference>
<feature type="transmembrane region" description="Helical" evidence="8">
    <location>
        <begin position="71"/>
        <end position="88"/>
    </location>
</feature>
<dbReference type="AlphaFoldDB" id="A0A2N4YNX8"/>
<comment type="similarity">
    <text evidence="2">Belongs to the peptide transporter carbon starvation (CstA) (TC 2.A.114) family.</text>
</comment>
<evidence type="ECO:0000256" key="5">
    <source>
        <dbReference type="ARBA" id="ARBA00022692"/>
    </source>
</evidence>
<feature type="transmembrane region" description="Helical" evidence="8">
    <location>
        <begin position="47"/>
        <end position="64"/>
    </location>
</feature>
<evidence type="ECO:0000259" key="9">
    <source>
        <dbReference type="Pfam" id="PF02554"/>
    </source>
</evidence>
<feature type="transmembrane region" description="Helical" evidence="8">
    <location>
        <begin position="7"/>
        <end position="27"/>
    </location>
</feature>
<reference evidence="10 11" key="1">
    <citation type="submission" date="2017-11" db="EMBL/GenBank/DDBJ databases">
        <authorList>
            <person name="Han C.G."/>
        </authorList>
    </citation>
    <scope>NUCLEOTIDE SEQUENCE [LARGE SCALE GENOMIC DNA]</scope>
    <source>
        <strain evidence="10 11">A8</strain>
    </source>
</reference>
<evidence type="ECO:0000313" key="10">
    <source>
        <dbReference type="EMBL" id="PLM80650.1"/>
    </source>
</evidence>
<dbReference type="GO" id="GO:0005886">
    <property type="term" value="C:plasma membrane"/>
    <property type="evidence" value="ECO:0007669"/>
    <property type="project" value="UniProtKB-SubCell"/>
</dbReference>
<keyword evidence="6 8" id="KW-1133">Transmembrane helix</keyword>
<dbReference type="PANTHER" id="PTHR30252:SF3">
    <property type="entry name" value="PYRUVATE_PROTON SYMPORTER BTST"/>
    <property type="match status" value="1"/>
</dbReference>
<dbReference type="Proteomes" id="UP000234412">
    <property type="component" value="Unassembled WGS sequence"/>
</dbReference>
<evidence type="ECO:0000256" key="1">
    <source>
        <dbReference type="ARBA" id="ARBA00004651"/>
    </source>
</evidence>
<keyword evidence="3" id="KW-0813">Transport</keyword>
<feature type="transmembrane region" description="Helical" evidence="8">
    <location>
        <begin position="108"/>
        <end position="128"/>
    </location>
</feature>
<proteinExistence type="inferred from homology"/>
<keyword evidence="5 8" id="KW-0812">Transmembrane</keyword>
<keyword evidence="7 8" id="KW-0472">Membrane</keyword>
<dbReference type="Pfam" id="PF02554">
    <property type="entry name" value="CstA"/>
    <property type="match status" value="1"/>
</dbReference>
<dbReference type="GO" id="GO:0009267">
    <property type="term" value="P:cellular response to starvation"/>
    <property type="evidence" value="ECO:0007669"/>
    <property type="project" value="InterPro"/>
</dbReference>
<comment type="subcellular location">
    <subcellularLocation>
        <location evidence="1">Cell membrane</location>
        <topology evidence="1">Multi-pass membrane protein</topology>
    </subcellularLocation>
</comment>
<name>A0A2N4YNX8_KLEVA</name>
<accession>A0A2N4YNX8</accession>
<dbReference type="EMBL" id="PIDP01002526">
    <property type="protein sequence ID" value="PLM80650.1"/>
    <property type="molecule type" value="Genomic_DNA"/>
</dbReference>
<dbReference type="PANTHER" id="PTHR30252">
    <property type="entry name" value="INNER MEMBRANE PEPTIDE TRANSPORTER"/>
    <property type="match status" value="1"/>
</dbReference>
<feature type="transmembrane region" description="Helical" evidence="8">
    <location>
        <begin position="149"/>
        <end position="172"/>
    </location>
</feature>
<evidence type="ECO:0000256" key="4">
    <source>
        <dbReference type="ARBA" id="ARBA00022475"/>
    </source>
</evidence>
<evidence type="ECO:0000313" key="11">
    <source>
        <dbReference type="Proteomes" id="UP000234412"/>
    </source>
</evidence>